<evidence type="ECO:0000313" key="2">
    <source>
        <dbReference type="Proteomes" id="UP000319817"/>
    </source>
</evidence>
<reference evidence="1 2" key="1">
    <citation type="submission" date="2019-02" db="EMBL/GenBank/DDBJ databases">
        <title>Deep-cultivation of Planctomycetes and their phenomic and genomic characterization uncovers novel biology.</title>
        <authorList>
            <person name="Wiegand S."/>
            <person name="Jogler M."/>
            <person name="Boedeker C."/>
            <person name="Pinto D."/>
            <person name="Vollmers J."/>
            <person name="Rivas-Marin E."/>
            <person name="Kohn T."/>
            <person name="Peeters S.H."/>
            <person name="Heuer A."/>
            <person name="Rast P."/>
            <person name="Oberbeckmann S."/>
            <person name="Bunk B."/>
            <person name="Jeske O."/>
            <person name="Meyerdierks A."/>
            <person name="Storesund J.E."/>
            <person name="Kallscheuer N."/>
            <person name="Luecker S."/>
            <person name="Lage O.M."/>
            <person name="Pohl T."/>
            <person name="Merkel B.J."/>
            <person name="Hornburger P."/>
            <person name="Mueller R.-W."/>
            <person name="Bruemmer F."/>
            <person name="Labrenz M."/>
            <person name="Spormann A.M."/>
            <person name="Op den Camp H."/>
            <person name="Overmann J."/>
            <person name="Amann R."/>
            <person name="Jetten M.S.M."/>
            <person name="Mascher T."/>
            <person name="Medema M.H."/>
            <person name="Devos D.P."/>
            <person name="Kaster A.-K."/>
            <person name="Ovreas L."/>
            <person name="Rohde M."/>
            <person name="Galperin M.Y."/>
            <person name="Jogler C."/>
        </authorList>
    </citation>
    <scope>NUCLEOTIDE SEQUENCE [LARGE SCALE GENOMIC DNA]</scope>
    <source>
        <strain evidence="1 2">K23_9</strain>
    </source>
</reference>
<organism evidence="1 2">
    <name type="scientific">Stieleria marina</name>
    <dbReference type="NCBI Taxonomy" id="1930275"/>
    <lineage>
        <taxon>Bacteria</taxon>
        <taxon>Pseudomonadati</taxon>
        <taxon>Planctomycetota</taxon>
        <taxon>Planctomycetia</taxon>
        <taxon>Pirellulales</taxon>
        <taxon>Pirellulaceae</taxon>
        <taxon>Stieleria</taxon>
    </lineage>
</organism>
<keyword evidence="2" id="KW-1185">Reference proteome</keyword>
<dbReference type="EMBL" id="CP036526">
    <property type="protein sequence ID" value="QDT09569.1"/>
    <property type="molecule type" value="Genomic_DNA"/>
</dbReference>
<evidence type="ECO:0000313" key="1">
    <source>
        <dbReference type="EMBL" id="QDT09569.1"/>
    </source>
</evidence>
<accession>A0A517NR14</accession>
<protein>
    <submittedName>
        <fullName evidence="1">Uncharacterized protein</fullName>
    </submittedName>
</protein>
<dbReference type="AlphaFoldDB" id="A0A517NR14"/>
<proteinExistence type="predicted"/>
<dbReference type="Proteomes" id="UP000319817">
    <property type="component" value="Chromosome"/>
</dbReference>
<gene>
    <name evidence="1" type="ORF">K239x_15150</name>
</gene>
<name>A0A517NR14_9BACT</name>
<sequence>MRLLSVDYQPVSRFGKWYPSGEESQNRNNRQIQFNCYMRTGRYQD</sequence>